<gene>
    <name evidence="1" type="ORF">BFV95_1961</name>
</gene>
<name>A0AB36FZ60_ALTMA</name>
<dbReference type="Proteomes" id="UP000095392">
    <property type="component" value="Unassembled WGS sequence"/>
</dbReference>
<evidence type="ECO:0000313" key="2">
    <source>
        <dbReference type="Proteomes" id="UP000095392"/>
    </source>
</evidence>
<organism evidence="1 2">
    <name type="scientific">Alteromonas macleodii</name>
    <name type="common">Pseudoalteromonas macleodii</name>
    <dbReference type="NCBI Taxonomy" id="28108"/>
    <lineage>
        <taxon>Bacteria</taxon>
        <taxon>Pseudomonadati</taxon>
        <taxon>Pseudomonadota</taxon>
        <taxon>Gammaproteobacteria</taxon>
        <taxon>Alteromonadales</taxon>
        <taxon>Alteromonadaceae</taxon>
        <taxon>Alteromonas/Salinimonas group</taxon>
        <taxon>Alteromonas</taxon>
    </lineage>
</organism>
<dbReference type="AlphaFoldDB" id="A0AB36FZ60"/>
<dbReference type="EMBL" id="MIPY01000011">
    <property type="protein sequence ID" value="OES32550.1"/>
    <property type="molecule type" value="Genomic_DNA"/>
</dbReference>
<comment type="caution">
    <text evidence="1">The sequence shown here is derived from an EMBL/GenBank/DDBJ whole genome shotgun (WGS) entry which is preliminary data.</text>
</comment>
<keyword evidence="2" id="KW-1185">Reference proteome</keyword>
<protein>
    <submittedName>
        <fullName evidence="1">Uncharacterized protein</fullName>
    </submittedName>
</protein>
<accession>A0AB36FZ60</accession>
<evidence type="ECO:0000313" key="1">
    <source>
        <dbReference type="EMBL" id="OES32550.1"/>
    </source>
</evidence>
<sequence length="39" mass="4384">MLYTASVNILNGKLQIDLSDNFAKQNQQFDLNFSFNSSG</sequence>
<proteinExistence type="predicted"/>
<reference evidence="1 2" key="1">
    <citation type="submission" date="2016-09" db="EMBL/GenBank/DDBJ databases">
        <title>Draft Genome Sequence of four Alteromonas macleodii strains isolated from copper coupons and grown long-term at elevated copper levels.</title>
        <authorList>
            <person name="Cusick K."/>
            <person name="Dale J."/>
            <person name="Little B."/>
            <person name="Biffinger J."/>
        </authorList>
    </citation>
    <scope>NUCLEOTIDE SEQUENCE [LARGE SCALE GENOMIC DNA]</scope>
    <source>
        <strain evidence="1 2">KCP01</strain>
    </source>
</reference>